<dbReference type="PROSITE" id="PS50921">
    <property type="entry name" value="ANTAR"/>
    <property type="match status" value="1"/>
</dbReference>
<feature type="domain" description="ANTAR" evidence="5">
    <location>
        <begin position="143"/>
        <end position="204"/>
    </location>
</feature>
<dbReference type="Pfam" id="PF13185">
    <property type="entry name" value="GAF_2"/>
    <property type="match status" value="1"/>
</dbReference>
<dbReference type="InterPro" id="IPR011006">
    <property type="entry name" value="CheY-like_superfamily"/>
</dbReference>
<dbReference type="Gene3D" id="3.30.450.40">
    <property type="match status" value="1"/>
</dbReference>
<dbReference type="SUPFAM" id="SSF52172">
    <property type="entry name" value="CheY-like"/>
    <property type="match status" value="1"/>
</dbReference>
<dbReference type="Gene3D" id="1.10.10.10">
    <property type="entry name" value="Winged helix-like DNA-binding domain superfamily/Winged helix DNA-binding domain"/>
    <property type="match status" value="1"/>
</dbReference>
<evidence type="ECO:0000313" key="6">
    <source>
        <dbReference type="EMBL" id="MFI5678311.1"/>
    </source>
</evidence>
<protein>
    <submittedName>
        <fullName evidence="6">ANTAR domain-containing protein</fullName>
    </submittedName>
</protein>
<gene>
    <name evidence="6" type="ORF">ACIA8P_27215</name>
</gene>
<dbReference type="InterPro" id="IPR029016">
    <property type="entry name" value="GAF-like_dom_sf"/>
</dbReference>
<dbReference type="EMBL" id="JBITDC010000010">
    <property type="protein sequence ID" value="MFI5678311.1"/>
    <property type="molecule type" value="Genomic_DNA"/>
</dbReference>
<keyword evidence="4" id="KW-0804">Transcription</keyword>
<dbReference type="InterPro" id="IPR036388">
    <property type="entry name" value="WH-like_DNA-bd_sf"/>
</dbReference>
<keyword evidence="1" id="KW-0808">Transferase</keyword>
<organism evidence="6 7">
    <name type="scientific">Streptomyces cellulosae</name>
    <dbReference type="NCBI Taxonomy" id="1968"/>
    <lineage>
        <taxon>Bacteria</taxon>
        <taxon>Bacillati</taxon>
        <taxon>Actinomycetota</taxon>
        <taxon>Actinomycetes</taxon>
        <taxon>Kitasatosporales</taxon>
        <taxon>Streptomycetaceae</taxon>
        <taxon>Streptomyces</taxon>
    </lineage>
</organism>
<evidence type="ECO:0000256" key="1">
    <source>
        <dbReference type="ARBA" id="ARBA00022679"/>
    </source>
</evidence>
<comment type="caution">
    <text evidence="6">The sequence shown here is derived from an EMBL/GenBank/DDBJ whole genome shotgun (WGS) entry which is preliminary data.</text>
</comment>
<dbReference type="Pfam" id="PF03861">
    <property type="entry name" value="ANTAR"/>
    <property type="match status" value="1"/>
</dbReference>
<dbReference type="SUPFAM" id="SSF55781">
    <property type="entry name" value="GAF domain-like"/>
    <property type="match status" value="1"/>
</dbReference>
<sequence>MCDHCVDLLAARAAGVMLIDEGRAVSLAAGSRNQELALELLEAQHGGGPCVESYSSGKPVPPVSIRAAHADARWPDFTERALGHGVLATFAVPLRRHETLLGALNVFVPTPPAPEEDGTAGELLVAQALADAAALGLYNHRTYDQYRTRSGQLQQALSSRVRIEQAKGMLAERRQTGVDQAFNTLRQYARRHRLPLDQVASAVVEGLADDAGLRRGPAGPDDGTP</sequence>
<keyword evidence="7" id="KW-1185">Reference proteome</keyword>
<dbReference type="PIRSF" id="PIRSF036625">
    <property type="entry name" value="GAF_ANTAR"/>
    <property type="match status" value="1"/>
</dbReference>
<proteinExistence type="predicted"/>
<evidence type="ECO:0000256" key="4">
    <source>
        <dbReference type="ARBA" id="ARBA00023163"/>
    </source>
</evidence>
<dbReference type="InterPro" id="IPR012074">
    <property type="entry name" value="GAF_ANTAR"/>
</dbReference>
<dbReference type="Proteomes" id="UP001612415">
    <property type="component" value="Unassembled WGS sequence"/>
</dbReference>
<evidence type="ECO:0000313" key="7">
    <source>
        <dbReference type="Proteomes" id="UP001612415"/>
    </source>
</evidence>
<reference evidence="6 7" key="1">
    <citation type="submission" date="2024-10" db="EMBL/GenBank/DDBJ databases">
        <title>The Natural Products Discovery Center: Release of the First 8490 Sequenced Strains for Exploring Actinobacteria Biosynthetic Diversity.</title>
        <authorList>
            <person name="Kalkreuter E."/>
            <person name="Kautsar S.A."/>
            <person name="Yang D."/>
            <person name="Bader C.D."/>
            <person name="Teijaro C.N."/>
            <person name="Fluegel L."/>
            <person name="Davis C.M."/>
            <person name="Simpson J.R."/>
            <person name="Lauterbach L."/>
            <person name="Steele A.D."/>
            <person name="Gui C."/>
            <person name="Meng S."/>
            <person name="Li G."/>
            <person name="Viehrig K."/>
            <person name="Ye F."/>
            <person name="Su P."/>
            <person name="Kiefer A.F."/>
            <person name="Nichols A."/>
            <person name="Cepeda A.J."/>
            <person name="Yan W."/>
            <person name="Fan B."/>
            <person name="Jiang Y."/>
            <person name="Adhikari A."/>
            <person name="Zheng C.-J."/>
            <person name="Schuster L."/>
            <person name="Cowan T.M."/>
            <person name="Smanski M.J."/>
            <person name="Chevrette M.G."/>
            <person name="De Carvalho L.P.S."/>
            <person name="Shen B."/>
        </authorList>
    </citation>
    <scope>NUCLEOTIDE SEQUENCE [LARGE SCALE GENOMIC DNA]</scope>
    <source>
        <strain evidence="6 7">NPDC051599</strain>
    </source>
</reference>
<dbReference type="RefSeq" id="WP_398658859.1">
    <property type="nucleotide sequence ID" value="NZ_JBITDC010000010.1"/>
</dbReference>
<evidence type="ECO:0000256" key="3">
    <source>
        <dbReference type="ARBA" id="ARBA00023015"/>
    </source>
</evidence>
<keyword evidence="2" id="KW-0418">Kinase</keyword>
<evidence type="ECO:0000256" key="2">
    <source>
        <dbReference type="ARBA" id="ARBA00022777"/>
    </source>
</evidence>
<name>A0ABW7Y7F4_STRCE</name>
<dbReference type="InterPro" id="IPR003018">
    <property type="entry name" value="GAF"/>
</dbReference>
<keyword evidence="3" id="KW-0805">Transcription regulation</keyword>
<evidence type="ECO:0000259" key="5">
    <source>
        <dbReference type="PROSITE" id="PS50921"/>
    </source>
</evidence>
<dbReference type="InterPro" id="IPR005561">
    <property type="entry name" value="ANTAR"/>
</dbReference>
<accession>A0ABW7Y7F4</accession>
<dbReference type="SMART" id="SM01012">
    <property type="entry name" value="ANTAR"/>
    <property type="match status" value="1"/>
</dbReference>